<dbReference type="GO" id="GO:0004222">
    <property type="term" value="F:metalloendopeptidase activity"/>
    <property type="evidence" value="ECO:0007669"/>
    <property type="project" value="InterPro"/>
</dbReference>
<feature type="domain" description="Oligopeptidase F N-terminal" evidence="8">
    <location>
        <begin position="119"/>
        <end position="182"/>
    </location>
</feature>
<gene>
    <name evidence="9" type="ORF">EDM21_19985</name>
</gene>
<evidence type="ECO:0000313" key="10">
    <source>
        <dbReference type="Proteomes" id="UP000490800"/>
    </source>
</evidence>
<comment type="cofactor">
    <cofactor evidence="6">
        <name>Zn(2+)</name>
        <dbReference type="ChEBI" id="CHEBI:29105"/>
    </cofactor>
    <text evidence="6">Binds 1 zinc ion.</text>
</comment>
<reference evidence="9 10" key="1">
    <citation type="journal article" date="2019" name="Microorganisms">
        <title>Paenibacillus lutrae sp. nov., A Chitinolytic Species Isolated from A River Otter in Castril Natural Park, Granada, Spain.</title>
        <authorList>
            <person name="Rodriguez M."/>
            <person name="Reina J.C."/>
            <person name="Bejar V."/>
            <person name="Llamas I."/>
        </authorList>
    </citation>
    <scope>NUCLEOTIDE SEQUENCE [LARGE SCALE GENOMIC DNA]</scope>
    <source>
        <strain evidence="9 10">N10</strain>
    </source>
</reference>
<dbReference type="CDD" id="cd09607">
    <property type="entry name" value="M3B_PepF"/>
    <property type="match status" value="1"/>
</dbReference>
<dbReference type="InterPro" id="IPR001567">
    <property type="entry name" value="Pept_M3A_M3B_dom"/>
</dbReference>
<dbReference type="RefSeq" id="WP_166542102.1">
    <property type="nucleotide sequence ID" value="NZ_RHLK01000015.1"/>
</dbReference>
<keyword evidence="4 6" id="KW-0862">Zinc</keyword>
<evidence type="ECO:0000259" key="7">
    <source>
        <dbReference type="Pfam" id="PF01432"/>
    </source>
</evidence>
<organism evidence="9 10">
    <name type="scientific">Paenibacillus lutrae</name>
    <dbReference type="NCBI Taxonomy" id="2078573"/>
    <lineage>
        <taxon>Bacteria</taxon>
        <taxon>Bacillati</taxon>
        <taxon>Bacillota</taxon>
        <taxon>Bacilli</taxon>
        <taxon>Bacillales</taxon>
        <taxon>Paenibacillaceae</taxon>
        <taxon>Paenibacillus</taxon>
    </lineage>
</organism>
<dbReference type="Gene3D" id="1.10.1370.20">
    <property type="entry name" value="Oligoendopeptidase f, C-terminal domain"/>
    <property type="match status" value="1"/>
</dbReference>
<evidence type="ECO:0000256" key="5">
    <source>
        <dbReference type="ARBA" id="ARBA00023049"/>
    </source>
</evidence>
<dbReference type="PANTHER" id="PTHR34217">
    <property type="entry name" value="METAL-DEPENDENT CARBOXYPEPTIDASE"/>
    <property type="match status" value="1"/>
</dbReference>
<dbReference type="GO" id="GO:0006508">
    <property type="term" value="P:proteolysis"/>
    <property type="evidence" value="ECO:0007669"/>
    <property type="project" value="UniProtKB-KW"/>
</dbReference>
<dbReference type="InterPro" id="IPR013647">
    <property type="entry name" value="OligopepF_N_dom"/>
</dbReference>
<dbReference type="InterPro" id="IPR042088">
    <property type="entry name" value="OligoPept_F_C"/>
</dbReference>
<name>A0A7X3K103_9BACL</name>
<feature type="domain" description="Peptidase M3A/M3B catalytic" evidence="7">
    <location>
        <begin position="337"/>
        <end position="581"/>
    </location>
</feature>
<keyword evidence="2 6" id="KW-0479">Metal-binding</keyword>
<dbReference type="GO" id="GO:0004181">
    <property type="term" value="F:metallocarboxypeptidase activity"/>
    <property type="evidence" value="ECO:0007669"/>
    <property type="project" value="InterPro"/>
</dbReference>
<dbReference type="EMBL" id="RHLK01000015">
    <property type="protein sequence ID" value="MVP01779.1"/>
    <property type="molecule type" value="Genomic_DNA"/>
</dbReference>
<evidence type="ECO:0000256" key="6">
    <source>
        <dbReference type="RuleBase" id="RU003435"/>
    </source>
</evidence>
<comment type="similarity">
    <text evidence="6">Belongs to the peptidase M3 family.</text>
</comment>
<dbReference type="NCBIfam" id="TIGR02290">
    <property type="entry name" value="M3_fam_3"/>
    <property type="match status" value="1"/>
</dbReference>
<dbReference type="Pfam" id="PF08439">
    <property type="entry name" value="Peptidase_M3_N"/>
    <property type="match status" value="1"/>
</dbReference>
<evidence type="ECO:0000256" key="3">
    <source>
        <dbReference type="ARBA" id="ARBA00022801"/>
    </source>
</evidence>
<keyword evidence="1 6" id="KW-0645">Protease</keyword>
<keyword evidence="3 6" id="KW-0378">Hydrolase</keyword>
<proteinExistence type="inferred from homology"/>
<keyword evidence="10" id="KW-1185">Reference proteome</keyword>
<accession>A0A7X3K103</accession>
<dbReference type="PANTHER" id="PTHR34217:SF1">
    <property type="entry name" value="CARBOXYPEPTIDASE 1"/>
    <property type="match status" value="1"/>
</dbReference>
<evidence type="ECO:0000313" key="9">
    <source>
        <dbReference type="EMBL" id="MVP01779.1"/>
    </source>
</evidence>
<evidence type="ECO:0000256" key="4">
    <source>
        <dbReference type="ARBA" id="ARBA00022833"/>
    </source>
</evidence>
<protein>
    <submittedName>
        <fullName evidence="9">M3 family oligoendopeptidase</fullName>
    </submittedName>
</protein>
<dbReference type="SUPFAM" id="SSF55486">
    <property type="entry name" value="Metalloproteases ('zincins'), catalytic domain"/>
    <property type="match status" value="1"/>
</dbReference>
<dbReference type="Proteomes" id="UP000490800">
    <property type="component" value="Unassembled WGS sequence"/>
</dbReference>
<comment type="caution">
    <text evidence="9">The sequence shown here is derived from an EMBL/GenBank/DDBJ whole genome shotgun (WGS) entry which is preliminary data.</text>
</comment>
<evidence type="ECO:0000256" key="1">
    <source>
        <dbReference type="ARBA" id="ARBA00022670"/>
    </source>
</evidence>
<dbReference type="Pfam" id="PF01432">
    <property type="entry name" value="Peptidase_M3"/>
    <property type="match status" value="1"/>
</dbReference>
<evidence type="ECO:0000259" key="8">
    <source>
        <dbReference type="Pfam" id="PF08439"/>
    </source>
</evidence>
<dbReference type="AlphaFoldDB" id="A0A7X3K103"/>
<dbReference type="Gene3D" id="1.20.140.70">
    <property type="entry name" value="Oligopeptidase f, N-terminal domain"/>
    <property type="match status" value="1"/>
</dbReference>
<dbReference type="InterPro" id="IPR011977">
    <property type="entry name" value="Pept_M3B_clade3"/>
</dbReference>
<dbReference type="InterPro" id="IPR001333">
    <property type="entry name" value="Peptidase_M32_Taq"/>
</dbReference>
<dbReference type="GO" id="GO:0046872">
    <property type="term" value="F:metal ion binding"/>
    <property type="evidence" value="ECO:0007669"/>
    <property type="project" value="UniProtKB-UniRule"/>
</dbReference>
<dbReference type="InterPro" id="IPR034006">
    <property type="entry name" value="M3B_PepF_2"/>
</dbReference>
<keyword evidence="5 6" id="KW-0482">Metalloprotease</keyword>
<sequence length="601" mass="67879">MHKTLNQTWDLDVFFPGGSDSPQFAAFLEQLGGDIELFRGRLDTAASPQSAEDASGLQALVDLYQGILKRVREADSFVGCLAADNQHDKKAVQLGGKVKSLYADFLSSLTRLDPILTGTPDEVWKTLLETKPLNAVAFALNERRLQAKEKLPPEQEALISDLAVDGYHGWNDLYNTTIGKFRMVVEENGERQELSAGQAYNKLHTSDFAKRTERFEQWEQAWAEQADFAAEALNHLAGFRLQVYKQRGWDSVHKEPLEINRMSKQTLDTMWDVIGRNKGIFVNYLSRKAKLLGLEKLAWADVEAPLEGGTKTISYDDGAELIVEQFRNFSPRLAEFAKLAFDNRWIEAEDRAGKRPGGFCTSFPLAKQTRIFMTYSGTLNNLSTLAHELGHGYHQYLMDDMPALAQEYAMNVAETASTFAELIVSDAAVKAAANDEERIVLLEDKIQRAVAFFMNIHARFIFETNFYDERRQGLVSVDRLNELMVSAQKEAFQDSLSSYHPHFWAAKLHFYSTDVPFYNFPYTFGFLFSAGIYARALEEGAAFEDKYAALLRDTGSMTVEELASKHLGADLTQPEFWQRAVDTVVSDVEEFMRLTKDKVQG</sequence>
<evidence type="ECO:0000256" key="2">
    <source>
        <dbReference type="ARBA" id="ARBA00022723"/>
    </source>
</evidence>